<evidence type="ECO:0000313" key="2">
    <source>
        <dbReference type="Proteomes" id="UP000447434"/>
    </source>
</evidence>
<comment type="caution">
    <text evidence="1">The sequence shown here is derived from an EMBL/GenBank/DDBJ whole genome shotgun (WGS) entry which is preliminary data.</text>
</comment>
<protein>
    <submittedName>
        <fullName evidence="1">Uncharacterized protein</fullName>
    </submittedName>
</protein>
<sequence length="56" mass="6586">MIGKWWCLYVAEIVAPCDWRWHNKGEQWCYGSGQRRLLEHDGDEGSWGCCNGVKRD</sequence>
<dbReference type="Proteomes" id="UP000447434">
    <property type="component" value="Chromosome 7"/>
</dbReference>
<gene>
    <name evidence="1" type="ORF">Lalb_Chr07g0182391</name>
</gene>
<dbReference type="AlphaFoldDB" id="A0A6A4Q812"/>
<keyword evidence="2" id="KW-1185">Reference proteome</keyword>
<evidence type="ECO:0000313" key="1">
    <source>
        <dbReference type="EMBL" id="KAE9610038.1"/>
    </source>
</evidence>
<reference evidence="2" key="1">
    <citation type="journal article" date="2020" name="Nat. Commun.">
        <title>Genome sequence of the cluster root forming white lupin.</title>
        <authorList>
            <person name="Hufnagel B."/>
            <person name="Marques A."/>
            <person name="Soriano A."/>
            <person name="Marques L."/>
            <person name="Divol F."/>
            <person name="Doumas P."/>
            <person name="Sallet E."/>
            <person name="Mancinotti D."/>
            <person name="Carrere S."/>
            <person name="Marande W."/>
            <person name="Arribat S."/>
            <person name="Keller J."/>
            <person name="Huneau C."/>
            <person name="Blein T."/>
            <person name="Aime D."/>
            <person name="Laguerre M."/>
            <person name="Taylor J."/>
            <person name="Schubert V."/>
            <person name="Nelson M."/>
            <person name="Geu-Flores F."/>
            <person name="Crespi M."/>
            <person name="Gallardo-Guerrero K."/>
            <person name="Delaux P.-M."/>
            <person name="Salse J."/>
            <person name="Berges H."/>
            <person name="Guyot R."/>
            <person name="Gouzy J."/>
            <person name="Peret B."/>
        </authorList>
    </citation>
    <scope>NUCLEOTIDE SEQUENCE [LARGE SCALE GENOMIC DNA]</scope>
    <source>
        <strain evidence="2">cv. Amiga</strain>
    </source>
</reference>
<dbReference type="EMBL" id="WOCE01000007">
    <property type="protein sequence ID" value="KAE9610038.1"/>
    <property type="molecule type" value="Genomic_DNA"/>
</dbReference>
<name>A0A6A4Q812_LUPAL</name>
<proteinExistence type="predicted"/>
<accession>A0A6A4Q812</accession>
<organism evidence="1 2">
    <name type="scientific">Lupinus albus</name>
    <name type="common">White lupine</name>
    <name type="synonym">Lupinus termis</name>
    <dbReference type="NCBI Taxonomy" id="3870"/>
    <lineage>
        <taxon>Eukaryota</taxon>
        <taxon>Viridiplantae</taxon>
        <taxon>Streptophyta</taxon>
        <taxon>Embryophyta</taxon>
        <taxon>Tracheophyta</taxon>
        <taxon>Spermatophyta</taxon>
        <taxon>Magnoliopsida</taxon>
        <taxon>eudicotyledons</taxon>
        <taxon>Gunneridae</taxon>
        <taxon>Pentapetalae</taxon>
        <taxon>rosids</taxon>
        <taxon>fabids</taxon>
        <taxon>Fabales</taxon>
        <taxon>Fabaceae</taxon>
        <taxon>Papilionoideae</taxon>
        <taxon>50 kb inversion clade</taxon>
        <taxon>genistoids sensu lato</taxon>
        <taxon>core genistoids</taxon>
        <taxon>Genisteae</taxon>
        <taxon>Lupinus</taxon>
    </lineage>
</organism>